<dbReference type="AlphaFoldDB" id="A0AAD7XH87"/>
<feature type="domain" description="Peptidase C1A papain C-terminal" evidence="4">
    <location>
        <begin position="129"/>
        <end position="384"/>
    </location>
</feature>
<dbReference type="PRINTS" id="PR00705">
    <property type="entry name" value="PAPAIN"/>
</dbReference>
<evidence type="ECO:0000256" key="2">
    <source>
        <dbReference type="ARBA" id="ARBA00023145"/>
    </source>
</evidence>
<dbReference type="CDD" id="cd02248">
    <property type="entry name" value="Peptidase_C1A"/>
    <property type="match status" value="1"/>
</dbReference>
<proteinExistence type="inferred from homology"/>
<dbReference type="SMART" id="SM00645">
    <property type="entry name" value="Pept_C1"/>
    <property type="match status" value="1"/>
</dbReference>
<evidence type="ECO:0000256" key="3">
    <source>
        <dbReference type="ARBA" id="ARBA00023157"/>
    </source>
</evidence>
<protein>
    <submittedName>
        <fullName evidence="6">Uncharacterized protein</fullName>
    </submittedName>
</protein>
<evidence type="ECO:0000313" key="7">
    <source>
        <dbReference type="Proteomes" id="UP001230188"/>
    </source>
</evidence>
<dbReference type="Gene3D" id="3.90.70.10">
    <property type="entry name" value="Cysteine proteinases"/>
    <property type="match status" value="1"/>
</dbReference>
<keyword evidence="7" id="KW-1185">Reference proteome</keyword>
<dbReference type="GO" id="GO:0008234">
    <property type="term" value="F:cysteine-type peptidase activity"/>
    <property type="evidence" value="ECO:0007669"/>
    <property type="project" value="InterPro"/>
</dbReference>
<gene>
    <name evidence="6" type="ORF">CTAYLR_009498</name>
</gene>
<keyword evidence="3" id="KW-1015">Disulfide bond</keyword>
<keyword evidence="2" id="KW-0865">Zymogen</keyword>
<name>A0AAD7XH87_9STRA</name>
<dbReference type="EMBL" id="JAQMWT010000688">
    <property type="protein sequence ID" value="KAJ8598109.1"/>
    <property type="molecule type" value="Genomic_DNA"/>
</dbReference>
<dbReference type="Pfam" id="PF08246">
    <property type="entry name" value="Inhibitor_I29"/>
    <property type="match status" value="1"/>
</dbReference>
<dbReference type="InterPro" id="IPR000668">
    <property type="entry name" value="Peptidase_C1A_C"/>
</dbReference>
<dbReference type="InterPro" id="IPR038765">
    <property type="entry name" value="Papain-like_cys_pep_sf"/>
</dbReference>
<reference evidence="6" key="1">
    <citation type="submission" date="2023-01" db="EMBL/GenBank/DDBJ databases">
        <title>Metagenome sequencing of chrysophaentin producing Chrysophaeum taylorii.</title>
        <authorList>
            <person name="Davison J."/>
            <person name="Bewley C."/>
        </authorList>
    </citation>
    <scope>NUCLEOTIDE SEQUENCE</scope>
    <source>
        <strain evidence="6">NIES-1699</strain>
    </source>
</reference>
<sequence length="394" mass="43677">MFAQNQYYASQDSDELFRQFKEDFGRSYDSEEEEEFRNSVFVKNLKRIDALNDANPHAVFGITSFTDETDEERKKRRMGKRTWLDGLRIRNEERTVFNITQGQFAWASGSDCAACDRFPSFGEYSMGNVPENFDWRELGAVTSVKNQVYCGSCWAFATAADVEGTHFLATGELADLSPQQLVDCNTMNMGCDGGYPSAAMQYLSHFGGLLTWDDYPYKRIVEGDASYNPIGTPECDSSLLNDKLKAGEVAHVSGYQMVAMGAEDEPLMRLFLVKNGPLAISINANGMDFYVHGVVGCASEDACGAGSVSHPDVDGEGDMFTCDPTALDHAVLMVGYGTQSTDHDDIPYWLIKNSWDTTWGEDGYYRIVRGVNACGLANNVVHSVVKSPVVERRS</sequence>
<dbReference type="Pfam" id="PF00112">
    <property type="entry name" value="Peptidase_C1"/>
    <property type="match status" value="1"/>
</dbReference>
<dbReference type="PROSITE" id="PS00639">
    <property type="entry name" value="THIOL_PROTEASE_HIS"/>
    <property type="match status" value="1"/>
</dbReference>
<evidence type="ECO:0000259" key="4">
    <source>
        <dbReference type="SMART" id="SM00645"/>
    </source>
</evidence>
<dbReference type="PROSITE" id="PS00640">
    <property type="entry name" value="THIOL_PROTEASE_ASN"/>
    <property type="match status" value="1"/>
</dbReference>
<comment type="caution">
    <text evidence="6">The sequence shown here is derived from an EMBL/GenBank/DDBJ whole genome shotgun (WGS) entry which is preliminary data.</text>
</comment>
<organism evidence="6 7">
    <name type="scientific">Chrysophaeum taylorii</name>
    <dbReference type="NCBI Taxonomy" id="2483200"/>
    <lineage>
        <taxon>Eukaryota</taxon>
        <taxon>Sar</taxon>
        <taxon>Stramenopiles</taxon>
        <taxon>Ochrophyta</taxon>
        <taxon>Pelagophyceae</taxon>
        <taxon>Pelagomonadales</taxon>
        <taxon>Pelagomonadaceae</taxon>
        <taxon>Chrysophaeum</taxon>
    </lineage>
</organism>
<accession>A0AAD7XH87</accession>
<dbReference type="InterPro" id="IPR039417">
    <property type="entry name" value="Peptidase_C1A_papain-like"/>
</dbReference>
<dbReference type="PANTHER" id="PTHR12411">
    <property type="entry name" value="CYSTEINE PROTEASE FAMILY C1-RELATED"/>
    <property type="match status" value="1"/>
</dbReference>
<dbReference type="InterPro" id="IPR025661">
    <property type="entry name" value="Pept_asp_AS"/>
</dbReference>
<comment type="similarity">
    <text evidence="1">Belongs to the peptidase C1 family.</text>
</comment>
<evidence type="ECO:0000256" key="1">
    <source>
        <dbReference type="ARBA" id="ARBA00008455"/>
    </source>
</evidence>
<dbReference type="SUPFAM" id="SSF54001">
    <property type="entry name" value="Cysteine proteinases"/>
    <property type="match status" value="1"/>
</dbReference>
<dbReference type="InterPro" id="IPR013128">
    <property type="entry name" value="Peptidase_C1A"/>
</dbReference>
<feature type="domain" description="Cathepsin propeptide inhibitor" evidence="5">
    <location>
        <begin position="17"/>
        <end position="73"/>
    </location>
</feature>
<dbReference type="Proteomes" id="UP001230188">
    <property type="component" value="Unassembled WGS sequence"/>
</dbReference>
<evidence type="ECO:0000313" key="6">
    <source>
        <dbReference type="EMBL" id="KAJ8598109.1"/>
    </source>
</evidence>
<dbReference type="SMART" id="SM00848">
    <property type="entry name" value="Inhibitor_I29"/>
    <property type="match status" value="1"/>
</dbReference>
<evidence type="ECO:0000259" key="5">
    <source>
        <dbReference type="SMART" id="SM00848"/>
    </source>
</evidence>
<dbReference type="InterPro" id="IPR025660">
    <property type="entry name" value="Pept_his_AS"/>
</dbReference>
<dbReference type="InterPro" id="IPR013201">
    <property type="entry name" value="Prot_inhib_I29"/>
</dbReference>
<dbReference type="GO" id="GO:0006508">
    <property type="term" value="P:proteolysis"/>
    <property type="evidence" value="ECO:0007669"/>
    <property type="project" value="InterPro"/>
</dbReference>